<dbReference type="InterPro" id="IPR013656">
    <property type="entry name" value="PAS_4"/>
</dbReference>
<dbReference type="Gene3D" id="3.30.450.20">
    <property type="entry name" value="PAS domain"/>
    <property type="match status" value="1"/>
</dbReference>
<reference evidence="3 4" key="1">
    <citation type="submission" date="2019-07" db="EMBL/GenBank/DDBJ databases">
        <title>Whole genome shotgun sequence of Microvirga aerophila NBRC 106136.</title>
        <authorList>
            <person name="Hosoyama A."/>
            <person name="Uohara A."/>
            <person name="Ohji S."/>
            <person name="Ichikawa N."/>
        </authorList>
    </citation>
    <scope>NUCLEOTIDE SEQUENCE [LARGE SCALE GENOMIC DNA]</scope>
    <source>
        <strain evidence="3 4">NBRC 106136</strain>
    </source>
</reference>
<accession>A0A512C061</accession>
<name>A0A512C061_9HYPH</name>
<feature type="transmembrane region" description="Helical" evidence="1">
    <location>
        <begin position="21"/>
        <end position="44"/>
    </location>
</feature>
<keyword evidence="1" id="KW-1133">Transmembrane helix</keyword>
<comment type="caution">
    <text evidence="3">The sequence shown here is derived from an EMBL/GenBank/DDBJ whole genome shotgun (WGS) entry which is preliminary data.</text>
</comment>
<dbReference type="SUPFAM" id="SSF55785">
    <property type="entry name" value="PYP-like sensor domain (PAS domain)"/>
    <property type="match status" value="1"/>
</dbReference>
<evidence type="ECO:0000313" key="4">
    <source>
        <dbReference type="Proteomes" id="UP000321085"/>
    </source>
</evidence>
<organism evidence="3 4">
    <name type="scientific">Microvirga aerophila</name>
    <dbReference type="NCBI Taxonomy" id="670291"/>
    <lineage>
        <taxon>Bacteria</taxon>
        <taxon>Pseudomonadati</taxon>
        <taxon>Pseudomonadota</taxon>
        <taxon>Alphaproteobacteria</taxon>
        <taxon>Hyphomicrobiales</taxon>
        <taxon>Methylobacteriaceae</taxon>
        <taxon>Microvirga</taxon>
    </lineage>
</organism>
<dbReference type="NCBIfam" id="TIGR00229">
    <property type="entry name" value="sensory_box"/>
    <property type="match status" value="1"/>
</dbReference>
<gene>
    <name evidence="3" type="ORF">MAE02_52940</name>
</gene>
<feature type="domain" description="PAS fold-4" evidence="2">
    <location>
        <begin position="350"/>
        <end position="431"/>
    </location>
</feature>
<dbReference type="OrthoDB" id="9778496at2"/>
<dbReference type="AlphaFoldDB" id="A0A512C061"/>
<evidence type="ECO:0000256" key="1">
    <source>
        <dbReference type="SAM" id="Phobius"/>
    </source>
</evidence>
<keyword evidence="4" id="KW-1185">Reference proteome</keyword>
<sequence length="441" mass="47297">MTDVVSPGFRTTRRRLLSLRWRVVVPLACLVLAAFLAGAAFLYAEATEDRHAIAHRALAEAVAGSAAFDREVGAAGFLLQGLSRSPVLKSGDLRAFYDQLVETPHPEGSWFVLWDMNGQILNTIRPFGTRLPTRAEMGPTEEGYERIRARGLSISNRVMGPVAKVPTVAVHLRLDGAKGDMAGLLTTVLREARLNAVLREHPLPAGWATMVLDRNLVPLATSDLRPGALPQELSPALMVALKEHCLNGHFVAHDGAGDLLVGVQRSATTEFTTITTVPFALANAPVEAAVRKITSIGLMLLLAGGMAAFVVVRQVGPMETSAAQTARRLRLSEARYASLWNDTSESLFVVTVAPDGGFVFEGLNPAHERATGLTFEAIAGRTPEECLPPDAAAAVTARYRACLQRGGPTIYDEVLDLPGGAGSGRRALLLSVIRRRGRSCF</sequence>
<dbReference type="Proteomes" id="UP000321085">
    <property type="component" value="Unassembled WGS sequence"/>
</dbReference>
<dbReference type="RefSeq" id="WP_114188882.1">
    <property type="nucleotide sequence ID" value="NZ_BJYU01000113.1"/>
</dbReference>
<evidence type="ECO:0000313" key="3">
    <source>
        <dbReference type="EMBL" id="GEO17598.1"/>
    </source>
</evidence>
<proteinExistence type="predicted"/>
<dbReference type="CDD" id="cd00130">
    <property type="entry name" value="PAS"/>
    <property type="match status" value="1"/>
</dbReference>
<keyword evidence="1" id="KW-0472">Membrane</keyword>
<dbReference type="InterPro" id="IPR035965">
    <property type="entry name" value="PAS-like_dom_sf"/>
</dbReference>
<dbReference type="Pfam" id="PF08448">
    <property type="entry name" value="PAS_4"/>
    <property type="match status" value="1"/>
</dbReference>
<dbReference type="EMBL" id="BJYU01000113">
    <property type="protein sequence ID" value="GEO17598.1"/>
    <property type="molecule type" value="Genomic_DNA"/>
</dbReference>
<evidence type="ECO:0000259" key="2">
    <source>
        <dbReference type="Pfam" id="PF08448"/>
    </source>
</evidence>
<dbReference type="InterPro" id="IPR000014">
    <property type="entry name" value="PAS"/>
</dbReference>
<keyword evidence="1" id="KW-0812">Transmembrane</keyword>
<protein>
    <recommendedName>
        <fullName evidence="2">PAS fold-4 domain-containing protein</fullName>
    </recommendedName>
</protein>